<evidence type="ECO:0000256" key="2">
    <source>
        <dbReference type="ARBA" id="ARBA00022679"/>
    </source>
</evidence>
<dbReference type="GO" id="GO:0016757">
    <property type="term" value="F:glycosyltransferase activity"/>
    <property type="evidence" value="ECO:0007669"/>
    <property type="project" value="UniProtKB-KW"/>
</dbReference>
<sequence>MSFEENEVSINANGGTEIAKRKLAQIIDPELLDNFQIVSSRVRDLDPTKIRVFWAHDLAEDPESKKFQDRSFQSSWHKYVFISDWQYQRYQLVHGIPYDAKSVVLESGIEPAPDEVLEMKKSDDGKIHIVYTSTPQRGLEILLPVFEKLTEIHPDIHLDVFSSFKIYGWDDADKQFEPLYDRIRNNPNMTYHGFVPNADLKAHLNKSHIFAYPSIWLETSCRAMLEAMSAGLVCVHPNFGALAETSGGLNIMYQGDFEDKNAHANIFINHLNSAINFVRNNDHGPMSKFNKTYVDARFNITRVKNQWELMLRELLREYPTVESRAIKKLPDMVYRT</sequence>
<evidence type="ECO:0000313" key="4">
    <source>
        <dbReference type="EMBL" id="CAB4131558.1"/>
    </source>
</evidence>
<dbReference type="Pfam" id="PF00534">
    <property type="entry name" value="Glycos_transf_1"/>
    <property type="match status" value="1"/>
</dbReference>
<feature type="domain" description="Glycosyl transferase family 1" evidence="3">
    <location>
        <begin position="122"/>
        <end position="245"/>
    </location>
</feature>
<evidence type="ECO:0000256" key="1">
    <source>
        <dbReference type="ARBA" id="ARBA00022676"/>
    </source>
</evidence>
<dbReference type="PANTHER" id="PTHR12526">
    <property type="entry name" value="GLYCOSYLTRANSFERASE"/>
    <property type="match status" value="1"/>
</dbReference>
<keyword evidence="2 4" id="KW-0808">Transferase</keyword>
<accession>A0A6J5LAE1</accession>
<proteinExistence type="predicted"/>
<dbReference type="SUPFAM" id="SSF53756">
    <property type="entry name" value="UDP-Glycosyltransferase/glycogen phosphorylase"/>
    <property type="match status" value="1"/>
</dbReference>
<dbReference type="CDD" id="cd03801">
    <property type="entry name" value="GT4_PimA-like"/>
    <property type="match status" value="1"/>
</dbReference>
<evidence type="ECO:0000259" key="3">
    <source>
        <dbReference type="Pfam" id="PF00534"/>
    </source>
</evidence>
<dbReference type="Gene3D" id="3.40.50.2000">
    <property type="entry name" value="Glycogen Phosphorylase B"/>
    <property type="match status" value="1"/>
</dbReference>
<dbReference type="PANTHER" id="PTHR12526:SF510">
    <property type="entry name" value="D-INOSITOL 3-PHOSPHATE GLYCOSYLTRANSFERASE"/>
    <property type="match status" value="1"/>
</dbReference>
<organism evidence="4">
    <name type="scientific">uncultured Caudovirales phage</name>
    <dbReference type="NCBI Taxonomy" id="2100421"/>
    <lineage>
        <taxon>Viruses</taxon>
        <taxon>Duplodnaviria</taxon>
        <taxon>Heunggongvirae</taxon>
        <taxon>Uroviricota</taxon>
        <taxon>Caudoviricetes</taxon>
        <taxon>Peduoviridae</taxon>
        <taxon>Maltschvirus</taxon>
        <taxon>Maltschvirus maltsch</taxon>
    </lineage>
</organism>
<keyword evidence="1" id="KW-0328">Glycosyltransferase</keyword>
<reference evidence="4" key="1">
    <citation type="submission" date="2020-04" db="EMBL/GenBank/DDBJ databases">
        <authorList>
            <person name="Chiriac C."/>
            <person name="Salcher M."/>
            <person name="Ghai R."/>
            <person name="Kavagutti S V."/>
        </authorList>
    </citation>
    <scope>NUCLEOTIDE SEQUENCE</scope>
</reference>
<name>A0A6J5LAE1_9CAUD</name>
<protein>
    <submittedName>
        <fullName evidence="4">RfaG Glycosyltransferase</fullName>
    </submittedName>
</protein>
<dbReference type="InterPro" id="IPR001296">
    <property type="entry name" value="Glyco_trans_1"/>
</dbReference>
<dbReference type="EMBL" id="LR796247">
    <property type="protein sequence ID" value="CAB4131558.1"/>
    <property type="molecule type" value="Genomic_DNA"/>
</dbReference>
<gene>
    <name evidence="4" type="ORF">UFOVP132_146</name>
</gene>